<dbReference type="Pfam" id="PF00067">
    <property type="entry name" value="p450"/>
    <property type="match status" value="1"/>
</dbReference>
<dbReference type="SUPFAM" id="SSF48264">
    <property type="entry name" value="Cytochrome P450"/>
    <property type="match status" value="1"/>
</dbReference>
<evidence type="ECO:0000313" key="7">
    <source>
        <dbReference type="EMBL" id="OQE29717.1"/>
    </source>
</evidence>
<dbReference type="GO" id="GO:0043386">
    <property type="term" value="P:mycotoxin biosynthetic process"/>
    <property type="evidence" value="ECO:0007669"/>
    <property type="project" value="UniProtKB-ARBA"/>
</dbReference>
<evidence type="ECO:0008006" key="9">
    <source>
        <dbReference type="Google" id="ProtNLM"/>
    </source>
</evidence>
<evidence type="ECO:0000313" key="8">
    <source>
        <dbReference type="Proteomes" id="UP000191285"/>
    </source>
</evidence>
<feature type="transmembrane region" description="Helical" evidence="6">
    <location>
        <begin position="20"/>
        <end position="39"/>
    </location>
</feature>
<keyword evidence="4 5" id="KW-0408">Iron</keyword>
<evidence type="ECO:0000256" key="5">
    <source>
        <dbReference type="PIRSR" id="PIRSR602401-1"/>
    </source>
</evidence>
<keyword evidence="3 5" id="KW-0479">Metal-binding</keyword>
<keyword evidence="6" id="KW-0812">Transmembrane</keyword>
<comment type="caution">
    <text evidence="7">The sequence shown here is derived from an EMBL/GenBank/DDBJ whole genome shotgun (WGS) entry which is preliminary data.</text>
</comment>
<dbReference type="InterPro" id="IPR050121">
    <property type="entry name" value="Cytochrome_P450_monoxygenase"/>
</dbReference>
<reference evidence="8" key="1">
    <citation type="journal article" date="2017" name="Nat. Microbiol.">
        <title>Global analysis of biosynthetic gene clusters reveals vast potential of secondary metabolite production in Penicillium species.</title>
        <authorList>
            <person name="Nielsen J.C."/>
            <person name="Grijseels S."/>
            <person name="Prigent S."/>
            <person name="Ji B."/>
            <person name="Dainat J."/>
            <person name="Nielsen K.F."/>
            <person name="Frisvad J.C."/>
            <person name="Workman M."/>
            <person name="Nielsen J."/>
        </authorList>
    </citation>
    <scope>NUCLEOTIDE SEQUENCE [LARGE SCALE GENOMIC DNA]</scope>
    <source>
        <strain evidence="8">IBT 24891</strain>
    </source>
</reference>
<evidence type="ECO:0000256" key="1">
    <source>
        <dbReference type="ARBA" id="ARBA00001971"/>
    </source>
</evidence>
<name>A0A1V6TTM5_9EURO</name>
<comment type="similarity">
    <text evidence="2">Belongs to the cytochrome P450 family.</text>
</comment>
<dbReference type="EMBL" id="MLKD01000002">
    <property type="protein sequence ID" value="OQE29717.1"/>
    <property type="molecule type" value="Genomic_DNA"/>
</dbReference>
<dbReference type="InterPro" id="IPR002401">
    <property type="entry name" value="Cyt_P450_E_grp-I"/>
</dbReference>
<evidence type="ECO:0000256" key="2">
    <source>
        <dbReference type="ARBA" id="ARBA00010617"/>
    </source>
</evidence>
<dbReference type="PRINTS" id="PR00385">
    <property type="entry name" value="P450"/>
</dbReference>
<keyword evidence="6" id="KW-1133">Transmembrane helix</keyword>
<dbReference type="STRING" id="303698.A0A1V6TTM5"/>
<dbReference type="PANTHER" id="PTHR24305:SF232">
    <property type="entry name" value="P450, PUTATIVE (EUROFUNG)-RELATED"/>
    <property type="match status" value="1"/>
</dbReference>
<accession>A0A1V6TTM5</accession>
<comment type="cofactor">
    <cofactor evidence="1 5">
        <name>heme</name>
        <dbReference type="ChEBI" id="CHEBI:30413"/>
    </cofactor>
</comment>
<dbReference type="CDD" id="cd11060">
    <property type="entry name" value="CYP57A1-like"/>
    <property type="match status" value="1"/>
</dbReference>
<dbReference type="Gene3D" id="1.10.630.10">
    <property type="entry name" value="Cytochrome P450"/>
    <property type="match status" value="1"/>
</dbReference>
<dbReference type="PANTHER" id="PTHR24305">
    <property type="entry name" value="CYTOCHROME P450"/>
    <property type="match status" value="1"/>
</dbReference>
<dbReference type="GO" id="GO:0004497">
    <property type="term" value="F:monooxygenase activity"/>
    <property type="evidence" value="ECO:0007669"/>
    <property type="project" value="InterPro"/>
</dbReference>
<keyword evidence="5" id="KW-0349">Heme</keyword>
<evidence type="ECO:0000256" key="6">
    <source>
        <dbReference type="SAM" id="Phobius"/>
    </source>
</evidence>
<proteinExistence type="inferred from homology"/>
<gene>
    <name evidence="7" type="ORF">PENSTE_c002G09549</name>
</gene>
<dbReference type="InterPro" id="IPR001128">
    <property type="entry name" value="Cyt_P450"/>
</dbReference>
<dbReference type="AlphaFoldDB" id="A0A1V6TTM5"/>
<keyword evidence="8" id="KW-1185">Reference proteome</keyword>
<feature type="binding site" description="axial binding residue" evidence="5">
    <location>
        <position position="452"/>
    </location>
    <ligand>
        <name>heme</name>
        <dbReference type="ChEBI" id="CHEBI:30413"/>
    </ligand>
    <ligandPart>
        <name>Fe</name>
        <dbReference type="ChEBI" id="CHEBI:18248"/>
    </ligandPart>
</feature>
<dbReference type="GO" id="GO:0016705">
    <property type="term" value="F:oxidoreductase activity, acting on paired donors, with incorporation or reduction of molecular oxygen"/>
    <property type="evidence" value="ECO:0007669"/>
    <property type="project" value="InterPro"/>
</dbReference>
<dbReference type="GO" id="GO:0005506">
    <property type="term" value="F:iron ion binding"/>
    <property type="evidence" value="ECO:0007669"/>
    <property type="project" value="InterPro"/>
</dbReference>
<evidence type="ECO:0000256" key="3">
    <source>
        <dbReference type="ARBA" id="ARBA00022723"/>
    </source>
</evidence>
<dbReference type="PRINTS" id="PR00463">
    <property type="entry name" value="EP450I"/>
</dbReference>
<dbReference type="OrthoDB" id="3934656at2759"/>
<dbReference type="GO" id="GO:0020037">
    <property type="term" value="F:heme binding"/>
    <property type="evidence" value="ECO:0007669"/>
    <property type="project" value="InterPro"/>
</dbReference>
<organism evidence="7 8">
    <name type="scientific">Penicillium steckii</name>
    <dbReference type="NCBI Taxonomy" id="303698"/>
    <lineage>
        <taxon>Eukaryota</taxon>
        <taxon>Fungi</taxon>
        <taxon>Dikarya</taxon>
        <taxon>Ascomycota</taxon>
        <taxon>Pezizomycotina</taxon>
        <taxon>Eurotiomycetes</taxon>
        <taxon>Eurotiomycetidae</taxon>
        <taxon>Eurotiales</taxon>
        <taxon>Aspergillaceae</taxon>
        <taxon>Penicillium</taxon>
    </lineage>
</organism>
<dbReference type="Proteomes" id="UP000191285">
    <property type="component" value="Unassembled WGS sequence"/>
</dbReference>
<keyword evidence="6" id="KW-0472">Membrane</keyword>
<protein>
    <recommendedName>
        <fullName evidence="9">Cytochrome P450</fullName>
    </recommendedName>
</protein>
<sequence length="489" mass="55655">MSSATQNQALLASLWGHLLTWRWAIVSILLLVWHVRGYYGRGLWRVPGPILRRIFTITRIISVYRGFSHEDDLELHQKYGPIVRTAPNQVSISDPREIKKIYGVGTRFVKSSFYSLSEAYDEEGLIPDPFMLKDMKKHTYMKRNASNAYALHGLVKMEACVEPITTRLLGILHKYAESQEPAPMDQLLKNYTMDAITAITFGKDFDYLSNGDSLKLHRVGEIIASYMAIFGQIAYMHKFILRQPLIAKCLLPADIGSEFISLINNEIKIGRQLKEDSSKLTFLQRLVLNQQQHAEQITDRDITTHTFGNITAGSDTTAIAMQSVILNLIRNPTVYRTLCEEVRSSLTELPVQFHRANELPYLTAVVKEAIRIHPSVGMMLARTVPTGGAEICGFHIPAGTEVGMNPWVLHRDESIFSEPNEFRPERWISSSEQQLSLMNRSYMAFGHGPHTCSGRWISMMETMKLIPTLLLHFDLEIVNDAKDFKMLNR</sequence>
<evidence type="ECO:0000256" key="4">
    <source>
        <dbReference type="ARBA" id="ARBA00023004"/>
    </source>
</evidence>
<dbReference type="InterPro" id="IPR036396">
    <property type="entry name" value="Cyt_P450_sf"/>
</dbReference>